<dbReference type="EMBL" id="JAIXMP010000012">
    <property type="protein sequence ID" value="KAI9264178.1"/>
    <property type="molecule type" value="Genomic_DNA"/>
</dbReference>
<reference evidence="1" key="1">
    <citation type="journal article" date="2022" name="IScience">
        <title>Evolution of zygomycete secretomes and the origins of terrestrial fungal ecologies.</title>
        <authorList>
            <person name="Chang Y."/>
            <person name="Wang Y."/>
            <person name="Mondo S."/>
            <person name="Ahrendt S."/>
            <person name="Andreopoulos W."/>
            <person name="Barry K."/>
            <person name="Beard J."/>
            <person name="Benny G.L."/>
            <person name="Blankenship S."/>
            <person name="Bonito G."/>
            <person name="Cuomo C."/>
            <person name="Desiro A."/>
            <person name="Gervers K.A."/>
            <person name="Hundley H."/>
            <person name="Kuo A."/>
            <person name="LaButti K."/>
            <person name="Lang B.F."/>
            <person name="Lipzen A."/>
            <person name="O'Donnell K."/>
            <person name="Pangilinan J."/>
            <person name="Reynolds N."/>
            <person name="Sandor L."/>
            <person name="Smith M.E."/>
            <person name="Tsang A."/>
            <person name="Grigoriev I.V."/>
            <person name="Stajich J.E."/>
            <person name="Spatafora J.W."/>
        </authorList>
    </citation>
    <scope>NUCLEOTIDE SEQUENCE</scope>
    <source>
        <strain evidence="1">RSA 2281</strain>
    </source>
</reference>
<evidence type="ECO:0000313" key="1">
    <source>
        <dbReference type="EMBL" id="KAI9264178.1"/>
    </source>
</evidence>
<organism evidence="1 2">
    <name type="scientific">Phascolomyces articulosus</name>
    <dbReference type="NCBI Taxonomy" id="60185"/>
    <lineage>
        <taxon>Eukaryota</taxon>
        <taxon>Fungi</taxon>
        <taxon>Fungi incertae sedis</taxon>
        <taxon>Mucoromycota</taxon>
        <taxon>Mucoromycotina</taxon>
        <taxon>Mucoromycetes</taxon>
        <taxon>Mucorales</taxon>
        <taxon>Lichtheimiaceae</taxon>
        <taxon>Phascolomyces</taxon>
    </lineage>
</organism>
<proteinExistence type="predicted"/>
<name>A0AAD5PEJ4_9FUNG</name>
<gene>
    <name evidence="1" type="ORF">BDA99DRAFT_559472</name>
</gene>
<dbReference type="AlphaFoldDB" id="A0AAD5PEJ4"/>
<dbReference type="Proteomes" id="UP001209540">
    <property type="component" value="Unassembled WGS sequence"/>
</dbReference>
<keyword evidence="2" id="KW-1185">Reference proteome</keyword>
<accession>A0AAD5PEJ4</accession>
<protein>
    <submittedName>
        <fullName evidence="1">Uncharacterized protein</fullName>
    </submittedName>
</protein>
<reference evidence="1" key="2">
    <citation type="submission" date="2023-02" db="EMBL/GenBank/DDBJ databases">
        <authorList>
            <consortium name="DOE Joint Genome Institute"/>
            <person name="Mondo S.J."/>
            <person name="Chang Y."/>
            <person name="Wang Y."/>
            <person name="Ahrendt S."/>
            <person name="Andreopoulos W."/>
            <person name="Barry K."/>
            <person name="Beard J."/>
            <person name="Benny G.L."/>
            <person name="Blankenship S."/>
            <person name="Bonito G."/>
            <person name="Cuomo C."/>
            <person name="Desiro A."/>
            <person name="Gervers K.A."/>
            <person name="Hundley H."/>
            <person name="Kuo A."/>
            <person name="LaButti K."/>
            <person name="Lang B.F."/>
            <person name="Lipzen A."/>
            <person name="O'Donnell K."/>
            <person name="Pangilinan J."/>
            <person name="Reynolds N."/>
            <person name="Sandor L."/>
            <person name="Smith M.W."/>
            <person name="Tsang A."/>
            <person name="Grigoriev I.V."/>
            <person name="Stajich J.E."/>
            <person name="Spatafora J.W."/>
        </authorList>
    </citation>
    <scope>NUCLEOTIDE SEQUENCE</scope>
    <source>
        <strain evidence="1">RSA 2281</strain>
    </source>
</reference>
<evidence type="ECO:0000313" key="2">
    <source>
        <dbReference type="Proteomes" id="UP001209540"/>
    </source>
</evidence>
<sequence>MPTKLVRSTDMKVIDGSQVNERYCALYYSWNQSGDSYYGSVRDTCVRIDNDYYKIISTSTCVIAKFAISKSEWSERLWTLEEAIERTSTKQHVRVLALVNLFPDIVDKIKIDYNQSIQDLMVHFYGFLAKKISVY</sequence>
<comment type="caution">
    <text evidence="1">The sequence shown here is derived from an EMBL/GenBank/DDBJ whole genome shotgun (WGS) entry which is preliminary data.</text>
</comment>